<organism evidence="7 8">
    <name type="scientific">Geovibrio thiophilus</name>
    <dbReference type="NCBI Taxonomy" id="139438"/>
    <lineage>
        <taxon>Bacteria</taxon>
        <taxon>Pseudomonadati</taxon>
        <taxon>Deferribacterota</taxon>
        <taxon>Deferribacteres</taxon>
        <taxon>Deferribacterales</taxon>
        <taxon>Geovibrionaceae</taxon>
        <taxon>Geovibrio</taxon>
    </lineage>
</organism>
<dbReference type="Pfam" id="PF04055">
    <property type="entry name" value="Radical_SAM"/>
    <property type="match status" value="1"/>
</dbReference>
<keyword evidence="2" id="KW-0949">S-adenosyl-L-methionine</keyword>
<evidence type="ECO:0000256" key="5">
    <source>
        <dbReference type="ARBA" id="ARBA00023014"/>
    </source>
</evidence>
<dbReference type="GO" id="GO:0046872">
    <property type="term" value="F:metal ion binding"/>
    <property type="evidence" value="ECO:0007669"/>
    <property type="project" value="UniProtKB-KW"/>
</dbReference>
<dbReference type="SFLD" id="SFLDG01067">
    <property type="entry name" value="SPASM/twitch_domain_containing"/>
    <property type="match status" value="1"/>
</dbReference>
<proteinExistence type="predicted"/>
<keyword evidence="4" id="KW-0408">Iron</keyword>
<dbReference type="EMBL" id="CP035108">
    <property type="protein sequence ID" value="QAR33418.1"/>
    <property type="molecule type" value="Genomic_DNA"/>
</dbReference>
<dbReference type="InterPro" id="IPR040087">
    <property type="entry name" value="MJ0021-like"/>
</dbReference>
<dbReference type="PANTHER" id="PTHR43288:SF1">
    <property type="entry name" value="GLYCYL-RADICAL ENZYME ACTIVATING ENZYME MJ0021-RELATED"/>
    <property type="match status" value="1"/>
</dbReference>
<dbReference type="CDD" id="cd01335">
    <property type="entry name" value="Radical_SAM"/>
    <property type="match status" value="1"/>
</dbReference>
<keyword evidence="8" id="KW-1185">Reference proteome</keyword>
<evidence type="ECO:0000313" key="7">
    <source>
        <dbReference type="EMBL" id="QAR33418.1"/>
    </source>
</evidence>
<evidence type="ECO:0000259" key="6">
    <source>
        <dbReference type="PROSITE" id="PS51918"/>
    </source>
</evidence>
<evidence type="ECO:0000256" key="2">
    <source>
        <dbReference type="ARBA" id="ARBA00022691"/>
    </source>
</evidence>
<dbReference type="SFLD" id="SFLDG01108">
    <property type="entry name" value="Uncharacterised_Radical_SAM_Su"/>
    <property type="match status" value="1"/>
</dbReference>
<dbReference type="GO" id="GO:0003824">
    <property type="term" value="F:catalytic activity"/>
    <property type="evidence" value="ECO:0007669"/>
    <property type="project" value="InterPro"/>
</dbReference>
<dbReference type="InterPro" id="IPR058240">
    <property type="entry name" value="rSAM_sf"/>
</dbReference>
<sequence>MTADDDYLNFYIESAKKEYGNKYDSLRFLTPEEAVSAVLQRKELLDSLKNKIKWDYSGTKADCENLSPGCRLCGSGEWSCLFINNKCNCACFYCPASQDEKGVPATNTVTFPAPEEYAAYLKKFGFKGASISGGEPLLTPKLTLAFIRAIKKALGGSIYLWMYTNGTLADDEILTQLRDAGLDEIRFDIGATSYKLDNLKRACGVIPTVTVEIPAVPEEKELLRKLMPELADCGVKHLNLHQLRLTPYNFEKLIKRNYTYIHGERVTVLESELTALELIKYGKDNNISLPVNYCSFVYKNRFQAVGARRRNAAFIMKDYEALTGNGHIRTVSIKGDRAGEIAAPFTDGRLFMLNGSELFVHSSLLAGLDLSGLQMTVRYSAARQLGSVSYHNPFMEVKVTKSKKITVERYRTGGDIILEADEAACFAGTGVMPVRLAAYEQINEGLQEYV</sequence>
<dbReference type="InterPro" id="IPR013785">
    <property type="entry name" value="Aldolase_TIM"/>
</dbReference>
<dbReference type="AlphaFoldDB" id="A0A3R5YZN0"/>
<reference evidence="7 8" key="1">
    <citation type="submission" date="2019-01" db="EMBL/GenBank/DDBJ databases">
        <title>Geovibrio thiophilus DSM 11263, complete genome.</title>
        <authorList>
            <person name="Spring S."/>
            <person name="Bunk B."/>
            <person name="Sproer C."/>
        </authorList>
    </citation>
    <scope>NUCLEOTIDE SEQUENCE [LARGE SCALE GENOMIC DNA]</scope>
    <source>
        <strain evidence="7 8">DSM 11263</strain>
    </source>
</reference>
<dbReference type="SUPFAM" id="SSF102114">
    <property type="entry name" value="Radical SAM enzymes"/>
    <property type="match status" value="1"/>
</dbReference>
<dbReference type="KEGG" id="gtl:EP073_08395"/>
<name>A0A3R5YZN0_9BACT</name>
<dbReference type="OrthoDB" id="9810775at2"/>
<dbReference type="GO" id="GO:0051536">
    <property type="term" value="F:iron-sulfur cluster binding"/>
    <property type="evidence" value="ECO:0007669"/>
    <property type="project" value="UniProtKB-KW"/>
</dbReference>
<protein>
    <submittedName>
        <fullName evidence="7">Radical SAM protein</fullName>
    </submittedName>
</protein>
<gene>
    <name evidence="7" type="ORF">EP073_08395</name>
</gene>
<dbReference type="Gene3D" id="3.20.20.70">
    <property type="entry name" value="Aldolase class I"/>
    <property type="match status" value="1"/>
</dbReference>
<dbReference type="InterPro" id="IPR007197">
    <property type="entry name" value="rSAM"/>
</dbReference>
<dbReference type="PANTHER" id="PTHR43288">
    <property type="entry name" value="BIOTIN SYNTHASE-RELATED PROTEIN, RADICAL SAM SUPERFAMILY"/>
    <property type="match status" value="1"/>
</dbReference>
<evidence type="ECO:0000256" key="3">
    <source>
        <dbReference type="ARBA" id="ARBA00022723"/>
    </source>
</evidence>
<evidence type="ECO:0000256" key="1">
    <source>
        <dbReference type="ARBA" id="ARBA00001966"/>
    </source>
</evidence>
<dbReference type="PROSITE" id="PS51918">
    <property type="entry name" value="RADICAL_SAM"/>
    <property type="match status" value="1"/>
</dbReference>
<dbReference type="RefSeq" id="WP_128466704.1">
    <property type="nucleotide sequence ID" value="NZ_CP035108.1"/>
</dbReference>
<dbReference type="SFLD" id="SFLDS00029">
    <property type="entry name" value="Radical_SAM"/>
    <property type="match status" value="1"/>
</dbReference>
<comment type="cofactor">
    <cofactor evidence="1">
        <name>[4Fe-4S] cluster</name>
        <dbReference type="ChEBI" id="CHEBI:49883"/>
    </cofactor>
</comment>
<feature type="domain" description="Radical SAM core" evidence="6">
    <location>
        <begin position="73"/>
        <end position="288"/>
    </location>
</feature>
<keyword evidence="3" id="KW-0479">Metal-binding</keyword>
<keyword evidence="5" id="KW-0411">Iron-sulfur</keyword>
<dbReference type="Proteomes" id="UP000287502">
    <property type="component" value="Chromosome"/>
</dbReference>
<accession>A0A3R5YZN0</accession>
<evidence type="ECO:0000256" key="4">
    <source>
        <dbReference type="ARBA" id="ARBA00023004"/>
    </source>
</evidence>
<evidence type="ECO:0000313" key="8">
    <source>
        <dbReference type="Proteomes" id="UP000287502"/>
    </source>
</evidence>